<proteinExistence type="predicted"/>
<dbReference type="Proteomes" id="UP000182259">
    <property type="component" value="Chromosome II"/>
</dbReference>
<dbReference type="AlphaFoldDB" id="A0A1L0BJW6"/>
<name>A0A1L0BJW6_9ASCO</name>
<reference evidence="2 3" key="1">
    <citation type="submission" date="2016-10" db="EMBL/GenBank/DDBJ databases">
        <authorList>
            <person name="de Groot N.N."/>
        </authorList>
    </citation>
    <scope>NUCLEOTIDE SEQUENCE [LARGE SCALE GENOMIC DNA]</scope>
    <source>
        <strain evidence="2 3">PYCC 4715</strain>
    </source>
</reference>
<evidence type="ECO:0000256" key="1">
    <source>
        <dbReference type="SAM" id="MobiDB-lite"/>
    </source>
</evidence>
<feature type="compositionally biased region" description="Basic and acidic residues" evidence="1">
    <location>
        <begin position="37"/>
        <end position="46"/>
    </location>
</feature>
<sequence>MVPLHRNPQLAYSEPGNNQNSLEINYHPSKSAGSDLAAERKSRENVIKNSGSGSYLRAELPEKPDN</sequence>
<accession>A0A1L0BJW6</accession>
<gene>
    <name evidence="2" type="ORF">SAMEA4029009_CIC11G00000004010</name>
</gene>
<organism evidence="2 3">
    <name type="scientific">Sungouiella intermedia</name>
    <dbReference type="NCBI Taxonomy" id="45354"/>
    <lineage>
        <taxon>Eukaryota</taxon>
        <taxon>Fungi</taxon>
        <taxon>Dikarya</taxon>
        <taxon>Ascomycota</taxon>
        <taxon>Saccharomycotina</taxon>
        <taxon>Pichiomycetes</taxon>
        <taxon>Metschnikowiaceae</taxon>
        <taxon>Sungouiella</taxon>
    </lineage>
</organism>
<protein>
    <submittedName>
        <fullName evidence="2">CIC11C00000004010</fullName>
    </submittedName>
</protein>
<evidence type="ECO:0000313" key="2">
    <source>
        <dbReference type="EMBL" id="SGZ51649.1"/>
    </source>
</evidence>
<dbReference type="EMBL" id="LT635765">
    <property type="protein sequence ID" value="SGZ51649.1"/>
    <property type="molecule type" value="Genomic_DNA"/>
</dbReference>
<evidence type="ECO:0000313" key="3">
    <source>
        <dbReference type="Proteomes" id="UP000182259"/>
    </source>
</evidence>
<feature type="region of interest" description="Disordered" evidence="1">
    <location>
        <begin position="1"/>
        <end position="66"/>
    </location>
</feature>